<sequence length="199" mass="22971">MPYFPQGRLGRAVFIKFRILHFLAGVGSSYLCSWEEGRWLPFWQFMLGFMIGAEIWECVEVFVAKHFQWARSLPSWTAIYAIDADIVKLQKEKWPECIEGQRALAAKWLNVVMRLREYYGESVDESGEKGGGLIDKALAEELWTTQTVEWQTAMLRLGKERVELASEKKPDTAEACAALLDRAYDIRMRTIELDLQSSH</sequence>
<name>A0A9Q9AXA8_9PEZI</name>
<protein>
    <submittedName>
        <fullName evidence="1">Uncharacterized protein</fullName>
    </submittedName>
</protein>
<evidence type="ECO:0000313" key="1">
    <source>
        <dbReference type="EMBL" id="USW53788.1"/>
    </source>
</evidence>
<dbReference type="EMBL" id="CP099422">
    <property type="protein sequence ID" value="USW53788.1"/>
    <property type="molecule type" value="Genomic_DNA"/>
</dbReference>
<accession>A0A9Q9AXA8</accession>
<reference evidence="1" key="1">
    <citation type="submission" date="2022-06" db="EMBL/GenBank/DDBJ databases">
        <title>Complete genome sequences of two strains of the flax pathogen Septoria linicola.</title>
        <authorList>
            <person name="Lapalu N."/>
            <person name="Simon A."/>
            <person name="Demenou B."/>
            <person name="Paumier D."/>
            <person name="Guillot M.-P."/>
            <person name="Gout L."/>
            <person name="Valade R."/>
        </authorList>
    </citation>
    <scope>NUCLEOTIDE SEQUENCE</scope>
    <source>
        <strain evidence="1">SE15195</strain>
    </source>
</reference>
<evidence type="ECO:0000313" key="2">
    <source>
        <dbReference type="Proteomes" id="UP001056384"/>
    </source>
</evidence>
<gene>
    <name evidence="1" type="ORF">Slin15195_G071070</name>
</gene>
<dbReference type="Proteomes" id="UP001056384">
    <property type="component" value="Chromosome 5"/>
</dbReference>
<keyword evidence="2" id="KW-1185">Reference proteome</keyword>
<proteinExistence type="predicted"/>
<dbReference type="AlphaFoldDB" id="A0A9Q9AXA8"/>
<organism evidence="1 2">
    <name type="scientific">Septoria linicola</name>
    <dbReference type="NCBI Taxonomy" id="215465"/>
    <lineage>
        <taxon>Eukaryota</taxon>
        <taxon>Fungi</taxon>
        <taxon>Dikarya</taxon>
        <taxon>Ascomycota</taxon>
        <taxon>Pezizomycotina</taxon>
        <taxon>Dothideomycetes</taxon>
        <taxon>Dothideomycetidae</taxon>
        <taxon>Mycosphaerellales</taxon>
        <taxon>Mycosphaerellaceae</taxon>
        <taxon>Septoria</taxon>
    </lineage>
</organism>